<name>A0A0F0KXB8_9MICO</name>
<keyword evidence="3" id="KW-1185">Reference proteome</keyword>
<dbReference type="PROSITE" id="PS00455">
    <property type="entry name" value="AMP_BINDING"/>
    <property type="match status" value="1"/>
</dbReference>
<gene>
    <name evidence="2" type="primary">srfAA</name>
    <name evidence="2" type="ORF">RL72_01837</name>
</gene>
<evidence type="ECO:0000313" key="2">
    <source>
        <dbReference type="EMBL" id="KJL23886.1"/>
    </source>
</evidence>
<dbReference type="SUPFAM" id="SSF56801">
    <property type="entry name" value="Acetyl-CoA synthetase-like"/>
    <property type="match status" value="1"/>
</dbReference>
<protein>
    <submittedName>
        <fullName evidence="2">Surfactin synthase subunit 1</fullName>
    </submittedName>
</protein>
<dbReference type="Gene3D" id="3.30.300.30">
    <property type="match status" value="1"/>
</dbReference>
<dbReference type="PANTHER" id="PTHR43767">
    <property type="entry name" value="LONG-CHAIN-FATTY-ACID--COA LIGASE"/>
    <property type="match status" value="1"/>
</dbReference>
<dbReference type="Gene3D" id="3.40.50.12780">
    <property type="entry name" value="N-terminal domain of ligase-like"/>
    <property type="match status" value="1"/>
</dbReference>
<dbReference type="PANTHER" id="PTHR43767:SF10">
    <property type="entry name" value="SURFACTIN SYNTHASE SUBUNIT 1"/>
    <property type="match status" value="1"/>
</dbReference>
<organism evidence="2 3">
    <name type="scientific">Microbacterium azadirachtae</name>
    <dbReference type="NCBI Taxonomy" id="582680"/>
    <lineage>
        <taxon>Bacteria</taxon>
        <taxon>Bacillati</taxon>
        <taxon>Actinomycetota</taxon>
        <taxon>Actinomycetes</taxon>
        <taxon>Micrococcales</taxon>
        <taxon>Microbacteriaceae</taxon>
        <taxon>Microbacterium</taxon>
    </lineage>
</organism>
<dbReference type="Proteomes" id="UP000033448">
    <property type="component" value="Unassembled WGS sequence"/>
</dbReference>
<dbReference type="InterPro" id="IPR045851">
    <property type="entry name" value="AMP-bd_C_sf"/>
</dbReference>
<dbReference type="InterPro" id="IPR050237">
    <property type="entry name" value="ATP-dep_AMP-bd_enzyme"/>
</dbReference>
<dbReference type="EMBL" id="JYIT01000075">
    <property type="protein sequence ID" value="KJL23886.1"/>
    <property type="molecule type" value="Genomic_DNA"/>
</dbReference>
<dbReference type="Pfam" id="PF00501">
    <property type="entry name" value="AMP-binding"/>
    <property type="match status" value="1"/>
</dbReference>
<comment type="caution">
    <text evidence="2">The sequence shown here is derived from an EMBL/GenBank/DDBJ whole genome shotgun (WGS) entry which is preliminary data.</text>
</comment>
<proteinExistence type="predicted"/>
<dbReference type="AlphaFoldDB" id="A0A0F0KXB8"/>
<accession>A0A0F0KXB8</accession>
<dbReference type="InterPro" id="IPR000873">
    <property type="entry name" value="AMP-dep_synth/lig_dom"/>
</dbReference>
<dbReference type="InterPro" id="IPR020845">
    <property type="entry name" value="AMP-binding_CS"/>
</dbReference>
<dbReference type="InterPro" id="IPR042099">
    <property type="entry name" value="ANL_N_sf"/>
</dbReference>
<dbReference type="PATRIC" id="fig|582680.7.peg.1887"/>
<reference evidence="2 3" key="1">
    <citation type="submission" date="2015-02" db="EMBL/GenBank/DDBJ databases">
        <title>Draft genome sequences of ten Microbacterium spp. with emphasis on heavy metal contaminated environments.</title>
        <authorList>
            <person name="Corretto E."/>
        </authorList>
    </citation>
    <scope>NUCLEOTIDE SEQUENCE [LARGE SCALE GENOMIC DNA]</scope>
    <source>
        <strain evidence="2 3">DSM 23848</strain>
    </source>
</reference>
<evidence type="ECO:0000259" key="1">
    <source>
        <dbReference type="Pfam" id="PF00501"/>
    </source>
</evidence>
<sequence length="484" mass="52140">MFGSTWTPGAAPALLTDLRTGLALTRTELGLATARFYRAIGEPAPSTRIAIEAKHDLVDVIAILSCLRYGLTSIPVDPLLGPRAVAHIMDQTAPVVAILADTRTKVAQACVDMKFDPGSTDADENLMFSGSSLAMLLYTSGTTGKPKGVMFSRQQISFIVETLAGVLEYCPLTKVHSRLPLTFDYGIFQIFLAAIFDQELQLAHRLTPMESQATLVREPDESVVLPIVPRMGSALIAAAKRRREFATSVALVTSTGERLASSIADELQIVYPRARIQPMYGLTECMRVSVGPPFRGTRPDSRAVGRALPGTQVRVCDDGGRELPRGEVGEIRIRGPHVSSGYWSEEGPPDGACLGHGGGRELRSGDLGFQMLDGELCVIGRRQDGVIKHRGHRVSLHEVDAVAGELSNFGDAASIANSDRIHVFYTGPISPDKAEEHLLSALGPLYAPIIAHHLPELPVNARGKLDRAMLEHLADDSKACDNNA</sequence>
<feature type="domain" description="AMP-dependent synthetase/ligase" evidence="1">
    <location>
        <begin position="45"/>
        <end position="343"/>
    </location>
</feature>
<evidence type="ECO:0000313" key="3">
    <source>
        <dbReference type="Proteomes" id="UP000033448"/>
    </source>
</evidence>